<dbReference type="STRING" id="1231623.Tasa_019_003"/>
<sequence length="619" mass="67463">MTGGPTRRDLLRIGVFATLSAPAARARPVHEPVPDGRPHHLTFVPDGFALDGQPFQIRAGELHPVRIPRSCWRQRIQMVRAMGLNTVSVYIMWNVVEPQPGRFVFDDRGDISAFLELCRAEGMWVYLRPGPYVCAEWDLGGLPAWLLYEGDVRLRTTDPAFLSPASRYIALIASLVAPYMASNGGPILMLQVENEYASFGHDRTYLEAIATCWRSNGIEGPFSIADGLPQLRAAGTTLHDVAVGLDGETAPPGTLSPGGPVWISEAYPGWLTHWGDKSMARVDFESDFRTILKRNLSFSLYVAHGGTNFGFGAGANAGHDGGRFQPVVTSYDYDAPITENGHPSAKYQSMRAMLAGVTGRPSRPLPELSRASDFQPVMARHGGDPRLAFGRAVSSDIPQSLETALHQPHGIGRYTCMLPAGPAATLHLGAVHDVASVFLDQTDIGTVSRVWREGQPPHPDTSIAIPARAHPARLEVLIDSFGHIGYGPALGDRKGLLGPVMLGDMPVTGWKIQGLSLDEADVARLRALPETTPRAGLVLFRADVHLETVADIYVDLGTWPRGYAWVNGHLLGRYWSMGPQRRLFCPAEFWRQGSNDIMLLDWHATDPHSISGFADAGDA</sequence>
<dbReference type="GO" id="GO:0004565">
    <property type="term" value="F:beta-galactosidase activity"/>
    <property type="evidence" value="ECO:0007669"/>
    <property type="project" value="UniProtKB-EC"/>
</dbReference>
<dbReference type="PIRSF" id="PIRSF006336">
    <property type="entry name" value="B-gal"/>
    <property type="match status" value="1"/>
</dbReference>
<evidence type="ECO:0000256" key="1">
    <source>
        <dbReference type="ARBA" id="ARBA00009809"/>
    </source>
</evidence>
<dbReference type="Pfam" id="PF21467">
    <property type="entry name" value="BetaGal_gal-bd"/>
    <property type="match status" value="1"/>
</dbReference>
<dbReference type="PANTHER" id="PTHR23421">
    <property type="entry name" value="BETA-GALACTOSIDASE RELATED"/>
    <property type="match status" value="1"/>
</dbReference>
<comment type="caution">
    <text evidence="10">The sequence shown here is derived from an EMBL/GenBank/DDBJ whole genome shotgun (WGS) entry which is preliminary data.</text>
</comment>
<evidence type="ECO:0000259" key="7">
    <source>
        <dbReference type="Pfam" id="PF01301"/>
    </source>
</evidence>
<keyword evidence="11" id="KW-1185">Reference proteome</keyword>
<evidence type="ECO:0000256" key="3">
    <source>
        <dbReference type="ARBA" id="ARBA00023295"/>
    </source>
</evidence>
<gene>
    <name evidence="10" type="ORF">Tasa_019_003</name>
</gene>
<dbReference type="Proteomes" id="UP000032679">
    <property type="component" value="Unassembled WGS sequence"/>
</dbReference>
<dbReference type="Gene3D" id="2.60.120.260">
    <property type="entry name" value="Galactose-binding domain-like"/>
    <property type="match status" value="2"/>
</dbReference>
<comment type="similarity">
    <text evidence="1 6">Belongs to the glycosyl hydrolase 35 family.</text>
</comment>
<dbReference type="InterPro" id="IPR008979">
    <property type="entry name" value="Galactose-bd-like_sf"/>
</dbReference>
<evidence type="ECO:0000313" key="10">
    <source>
        <dbReference type="EMBL" id="GAN54318.1"/>
    </source>
</evidence>
<dbReference type="InterPro" id="IPR048912">
    <property type="entry name" value="BetaGal1-like_ABD1"/>
</dbReference>
<keyword evidence="3 5" id="KW-0326">Glycosidase</keyword>
<feature type="active site" description="Proton donor" evidence="4">
    <location>
        <position position="195"/>
    </location>
</feature>
<dbReference type="OrthoDB" id="9813184at2"/>
<dbReference type="Gene3D" id="3.20.20.80">
    <property type="entry name" value="Glycosidases"/>
    <property type="match status" value="1"/>
</dbReference>
<dbReference type="InterPro" id="IPR017853">
    <property type="entry name" value="GH"/>
</dbReference>
<dbReference type="SUPFAM" id="SSF51445">
    <property type="entry name" value="(Trans)glycosidases"/>
    <property type="match status" value="1"/>
</dbReference>
<dbReference type="InterPro" id="IPR048913">
    <property type="entry name" value="BetaGal_gal-bd"/>
</dbReference>
<dbReference type="GO" id="GO:0005975">
    <property type="term" value="P:carbohydrate metabolic process"/>
    <property type="evidence" value="ECO:0007669"/>
    <property type="project" value="InterPro"/>
</dbReference>
<feature type="domain" description="Glycoside hydrolase 35 catalytic" evidence="7">
    <location>
        <begin position="48"/>
        <end position="354"/>
    </location>
</feature>
<dbReference type="Pfam" id="PF01301">
    <property type="entry name" value="Glyco_hydro_35"/>
    <property type="match status" value="1"/>
</dbReference>
<evidence type="ECO:0000256" key="2">
    <source>
        <dbReference type="ARBA" id="ARBA00022801"/>
    </source>
</evidence>
<feature type="domain" description="Beta-galactosidase 1-like first all-beta" evidence="8">
    <location>
        <begin position="404"/>
        <end position="514"/>
    </location>
</feature>
<dbReference type="PRINTS" id="PR00742">
    <property type="entry name" value="GLHYDRLASE35"/>
</dbReference>
<organism evidence="10 11">
    <name type="scientific">Tanticharoenia sakaeratensis NBRC 103193</name>
    <dbReference type="NCBI Taxonomy" id="1231623"/>
    <lineage>
        <taxon>Bacteria</taxon>
        <taxon>Pseudomonadati</taxon>
        <taxon>Pseudomonadota</taxon>
        <taxon>Alphaproteobacteria</taxon>
        <taxon>Acetobacterales</taxon>
        <taxon>Acetobacteraceae</taxon>
        <taxon>Tanticharoenia</taxon>
    </lineage>
</organism>
<protein>
    <recommendedName>
        <fullName evidence="5">Beta-galactosidase</fullName>
        <ecNumber evidence="5">3.2.1.23</ecNumber>
    </recommendedName>
</protein>
<proteinExistence type="inferred from homology"/>
<evidence type="ECO:0000259" key="8">
    <source>
        <dbReference type="Pfam" id="PF21317"/>
    </source>
</evidence>
<dbReference type="EC" id="3.2.1.23" evidence="5"/>
<reference evidence="10 11" key="1">
    <citation type="submission" date="2012-10" db="EMBL/GenBank/DDBJ databases">
        <title>Genome sequencing of Tanticharoenia sakaeratensis NBRC 103193.</title>
        <authorList>
            <person name="Azuma Y."/>
            <person name="Hadano H."/>
            <person name="Hirakawa H."/>
            <person name="Matsushita K."/>
        </authorList>
    </citation>
    <scope>NUCLEOTIDE SEQUENCE [LARGE SCALE GENOMIC DNA]</scope>
    <source>
        <strain evidence="10 11">NBRC 103193</strain>
    </source>
</reference>
<feature type="domain" description="Beta-galactosidase galactose-binding" evidence="9">
    <location>
        <begin position="538"/>
        <end position="595"/>
    </location>
</feature>
<dbReference type="Pfam" id="PF21317">
    <property type="entry name" value="BetaGal_ABD_1"/>
    <property type="match status" value="1"/>
</dbReference>
<dbReference type="PROSITE" id="PS01182">
    <property type="entry name" value="GLYCOSYL_HYDROL_F35"/>
    <property type="match status" value="1"/>
</dbReference>
<feature type="active site" description="Nucleophile" evidence="4">
    <location>
        <position position="265"/>
    </location>
</feature>
<comment type="catalytic activity">
    <reaction evidence="5">
        <text>Hydrolysis of terminal non-reducing beta-D-galactose residues in beta-D-galactosides.</text>
        <dbReference type="EC" id="3.2.1.23"/>
    </reaction>
</comment>
<name>A0A0D6MM23_9PROT</name>
<dbReference type="InterPro" id="IPR019801">
    <property type="entry name" value="Glyco_hydro_35_CS"/>
</dbReference>
<dbReference type="EMBL" id="BALE01000019">
    <property type="protein sequence ID" value="GAN54318.1"/>
    <property type="molecule type" value="Genomic_DNA"/>
</dbReference>
<dbReference type="AlphaFoldDB" id="A0A0D6MM23"/>
<evidence type="ECO:0000259" key="9">
    <source>
        <dbReference type="Pfam" id="PF21467"/>
    </source>
</evidence>
<dbReference type="SUPFAM" id="SSF49785">
    <property type="entry name" value="Galactose-binding domain-like"/>
    <property type="match status" value="1"/>
</dbReference>
<dbReference type="InterPro" id="IPR001944">
    <property type="entry name" value="Glycoside_Hdrlase_35"/>
</dbReference>
<evidence type="ECO:0000256" key="4">
    <source>
        <dbReference type="PIRSR" id="PIRSR006336-1"/>
    </source>
</evidence>
<evidence type="ECO:0000256" key="5">
    <source>
        <dbReference type="RuleBase" id="RU000675"/>
    </source>
</evidence>
<keyword evidence="2 5" id="KW-0378">Hydrolase</keyword>
<evidence type="ECO:0000256" key="6">
    <source>
        <dbReference type="RuleBase" id="RU003679"/>
    </source>
</evidence>
<evidence type="ECO:0000313" key="11">
    <source>
        <dbReference type="Proteomes" id="UP000032679"/>
    </source>
</evidence>
<accession>A0A0D6MM23</accession>
<dbReference type="RefSeq" id="WP_048848868.1">
    <property type="nucleotide sequence ID" value="NZ_BALE01000019.1"/>
</dbReference>
<dbReference type="InterPro" id="IPR026283">
    <property type="entry name" value="B-gal_1-like"/>
</dbReference>
<dbReference type="InterPro" id="IPR031330">
    <property type="entry name" value="Gly_Hdrlase_35_cat"/>
</dbReference>